<keyword evidence="3" id="KW-0611">Plant defense</keyword>
<gene>
    <name evidence="5" type="ORF">C3L33_08203</name>
</gene>
<name>A0A6A4LRL9_9ERIC</name>
<dbReference type="InterPro" id="IPR032675">
    <property type="entry name" value="LRR_dom_sf"/>
</dbReference>
<feature type="domain" description="Disease resistance R13L4/SHOC-2-like LRR" evidence="4">
    <location>
        <begin position="82"/>
        <end position="142"/>
    </location>
</feature>
<dbReference type="OrthoDB" id="1896560at2759"/>
<proteinExistence type="predicted"/>
<dbReference type="AlphaFoldDB" id="A0A6A4LRL9"/>
<reference evidence="5 6" key="1">
    <citation type="journal article" date="2019" name="Genome Biol. Evol.">
        <title>The Rhododendron genome and chromosomal organization provide insight into shared whole-genome duplications across the heath family (Ericaceae).</title>
        <authorList>
            <person name="Soza V.L."/>
            <person name="Lindsley D."/>
            <person name="Waalkes A."/>
            <person name="Ramage E."/>
            <person name="Patwardhan R.P."/>
            <person name="Burton J.N."/>
            <person name="Adey A."/>
            <person name="Kumar A."/>
            <person name="Qiu R."/>
            <person name="Shendure J."/>
            <person name="Hall B."/>
        </authorList>
    </citation>
    <scope>NUCLEOTIDE SEQUENCE [LARGE SCALE GENOMIC DNA]</scope>
    <source>
        <strain evidence="5">RSF 1966-606</strain>
    </source>
</reference>
<keyword evidence="6" id="KW-1185">Reference proteome</keyword>
<dbReference type="Pfam" id="PF23598">
    <property type="entry name" value="LRR_14"/>
    <property type="match status" value="1"/>
</dbReference>
<evidence type="ECO:0000256" key="1">
    <source>
        <dbReference type="ARBA" id="ARBA00022614"/>
    </source>
</evidence>
<evidence type="ECO:0000256" key="3">
    <source>
        <dbReference type="ARBA" id="ARBA00022821"/>
    </source>
</evidence>
<dbReference type="SMART" id="SM00369">
    <property type="entry name" value="LRR_TYP"/>
    <property type="match status" value="2"/>
</dbReference>
<dbReference type="Proteomes" id="UP000428333">
    <property type="component" value="Linkage Group LG05"/>
</dbReference>
<dbReference type="GO" id="GO:0006952">
    <property type="term" value="P:defense response"/>
    <property type="evidence" value="ECO:0007669"/>
    <property type="project" value="UniProtKB-KW"/>
</dbReference>
<evidence type="ECO:0000256" key="2">
    <source>
        <dbReference type="ARBA" id="ARBA00022737"/>
    </source>
</evidence>
<dbReference type="SUPFAM" id="SSF52058">
    <property type="entry name" value="L domain-like"/>
    <property type="match status" value="1"/>
</dbReference>
<organism evidence="5 6">
    <name type="scientific">Rhododendron williamsianum</name>
    <dbReference type="NCBI Taxonomy" id="262921"/>
    <lineage>
        <taxon>Eukaryota</taxon>
        <taxon>Viridiplantae</taxon>
        <taxon>Streptophyta</taxon>
        <taxon>Embryophyta</taxon>
        <taxon>Tracheophyta</taxon>
        <taxon>Spermatophyta</taxon>
        <taxon>Magnoliopsida</taxon>
        <taxon>eudicotyledons</taxon>
        <taxon>Gunneridae</taxon>
        <taxon>Pentapetalae</taxon>
        <taxon>asterids</taxon>
        <taxon>Ericales</taxon>
        <taxon>Ericaceae</taxon>
        <taxon>Ericoideae</taxon>
        <taxon>Rhodoreae</taxon>
        <taxon>Rhododendron</taxon>
    </lineage>
</organism>
<keyword evidence="2" id="KW-0677">Repeat</keyword>
<dbReference type="EMBL" id="QEFC01001154">
    <property type="protein sequence ID" value="KAE9459892.1"/>
    <property type="molecule type" value="Genomic_DNA"/>
</dbReference>
<keyword evidence="1" id="KW-0433">Leucine-rich repeat</keyword>
<dbReference type="PANTHER" id="PTHR36766:SF45">
    <property type="entry name" value="NB-ARC DOMAIN-CONTAINING PROTEIN"/>
    <property type="match status" value="1"/>
</dbReference>
<evidence type="ECO:0000313" key="5">
    <source>
        <dbReference type="EMBL" id="KAE9459892.1"/>
    </source>
</evidence>
<dbReference type="InterPro" id="IPR003591">
    <property type="entry name" value="Leu-rich_rpt_typical-subtyp"/>
</dbReference>
<dbReference type="PANTHER" id="PTHR36766">
    <property type="entry name" value="PLANT BROAD-SPECTRUM MILDEW RESISTANCE PROTEIN RPW8"/>
    <property type="match status" value="1"/>
</dbReference>
<dbReference type="InterPro" id="IPR055414">
    <property type="entry name" value="LRR_R13L4/SHOC2-like"/>
</dbReference>
<protein>
    <recommendedName>
        <fullName evidence="4">Disease resistance R13L4/SHOC-2-like LRR domain-containing protein</fullName>
    </recommendedName>
</protein>
<evidence type="ECO:0000259" key="4">
    <source>
        <dbReference type="Pfam" id="PF23598"/>
    </source>
</evidence>
<accession>A0A6A4LRL9</accession>
<feature type="non-terminal residue" evidence="5">
    <location>
        <position position="1"/>
    </location>
</feature>
<dbReference type="Gene3D" id="3.80.10.10">
    <property type="entry name" value="Ribonuclease Inhibitor"/>
    <property type="match status" value="3"/>
</dbReference>
<comment type="caution">
    <text evidence="5">The sequence shown here is derived from an EMBL/GenBank/DDBJ whole genome shotgun (WGS) entry which is preliminary data.</text>
</comment>
<sequence length="758" mass="85751">MHDLVHDLAQNVTGDFCYRLEDGMLNGISEKVRHFSYVRGKFDGFDKLKVIKDAKCLRTFLPIGSRTSGKQWLSKKVLDEILSGLTRLRFLSLARYQIVELPYSIGNLIHLRFLDLSDTLISELPPSVCTLHNLETLLLSNCQLLTTLPSELVKLILLRRLDLSGTNLKEMPMQMSRLKDLQELTTFVVGNCNGSGINELKDLDLLRGTISISGLQNLIGDLPKGHSLVRLKIKECPELVASLPRITSMRELVLQECQGLLLEWQGISSLEIVKISSFASNFASELLTLTNLKQLKVSWCPKLVFPLYCYTSLERLSFSECESLKSLPLGLFPKLRSLEINSCVNFENLLLPNEIELQNLPLLETLYIRFCDNMVSFPGRGLPAPNLSDLWVCYCKKLKALPEQMRTLLPSLQRLIVWICPEIESFPEGGLPYKLHVLWIWNCKKLVGNRRDWGLQTLPYLSTFTLEGESEDVLESFPEEGLLPSTLTKLEIGDLKNLKSLNKRGLELLDSLEAMEIRNCPQLKSLPDEGLPTTLSELLIEDCPSLKSRCRREEGEDWYKVAHIPGIIMDDEVIFDHKYPGPPESAGPSVSFSEAMGAAFLHYCLVFDFLSLKFSQLITPRGVYRSLALAVVNERPTTYHNNNKVDAALTPCTMNDDVIFLGMNMEEIFSRRDLSPLPEVNWTLPPRYDEHMDDGFLITTKCDFDNMVNSKDLKFFREDEFYGLKGAKVGVVEVVKAAAICSPFVLLTADCYLQTTTL</sequence>
<evidence type="ECO:0000313" key="6">
    <source>
        <dbReference type="Proteomes" id="UP000428333"/>
    </source>
</evidence>